<reference evidence="1" key="2">
    <citation type="submission" date="2020-09" db="EMBL/GenBank/DDBJ databases">
        <authorList>
            <person name="Sun Q."/>
            <person name="Zhou Y."/>
        </authorList>
    </citation>
    <scope>NUCLEOTIDE SEQUENCE</scope>
    <source>
        <strain evidence="1">CGMCC 1.7086</strain>
    </source>
</reference>
<proteinExistence type="predicted"/>
<gene>
    <name evidence="1" type="ORF">GCM10010982_00980</name>
</gene>
<dbReference type="AlphaFoldDB" id="A0A917YSG5"/>
<dbReference type="EMBL" id="BMLS01000001">
    <property type="protein sequence ID" value="GGO63590.1"/>
    <property type="molecule type" value="Genomic_DNA"/>
</dbReference>
<dbReference type="Proteomes" id="UP000606935">
    <property type="component" value="Unassembled WGS sequence"/>
</dbReference>
<keyword evidence="2" id="KW-1185">Reference proteome</keyword>
<protein>
    <submittedName>
        <fullName evidence="1">Uncharacterized protein</fullName>
    </submittedName>
</protein>
<accession>A0A917YSG5</accession>
<evidence type="ECO:0000313" key="2">
    <source>
        <dbReference type="Proteomes" id="UP000606935"/>
    </source>
</evidence>
<organism evidence="1 2">
    <name type="scientific">Bowmanella pacifica</name>
    <dbReference type="NCBI Taxonomy" id="502051"/>
    <lineage>
        <taxon>Bacteria</taxon>
        <taxon>Pseudomonadati</taxon>
        <taxon>Pseudomonadota</taxon>
        <taxon>Gammaproteobacteria</taxon>
        <taxon>Alteromonadales</taxon>
        <taxon>Alteromonadaceae</taxon>
        <taxon>Bowmanella</taxon>
    </lineage>
</organism>
<comment type="caution">
    <text evidence="1">The sequence shown here is derived from an EMBL/GenBank/DDBJ whole genome shotgun (WGS) entry which is preliminary data.</text>
</comment>
<name>A0A917YSG5_9ALTE</name>
<sequence>MALFSLNAYSAAWDLDQGTPLLYAEQALTRDELKNNGNLIVSSSADDLNIKVSAGFAISAEHRYVRIDLHNGVFEHALPGTGVVLSPDYHSVLSQGGAIGDSFAIIEISSATPTGQDVGLMLELQSLRFEDSSIPLGVRYAMYGDAASAVSQERPLVRKQADMLKVVDGVESSFAEAYVHKVGFGSDFLRFVPSFRSPGTFGLGDSDGDVASLAKFQGEWLIKTGVRKASDSSFIVDFRDLLPDVSTSTKDARLYVTSGADKLFFNDSDDCSGSRLAVTTEPASAEFQLSIDQLVTYPVLCLDQTDSKRRVARSEFRLNLGIGLDDAFFGKVTYDAASIDLPYVTTYSGYRQKLIIANHAGYDVSYLTTFLSEEAVAENYTPGTKSVGVIPAGGVLKLNADELVDIAPGAPSRVTARMFLDALPEDISAAIQIIALDSSAPPVTNILDVRRD</sequence>
<reference evidence="1" key="1">
    <citation type="journal article" date="2014" name="Int. J. Syst. Evol. Microbiol.">
        <title>Complete genome sequence of Corynebacterium casei LMG S-19264T (=DSM 44701T), isolated from a smear-ripened cheese.</title>
        <authorList>
            <consortium name="US DOE Joint Genome Institute (JGI-PGF)"/>
            <person name="Walter F."/>
            <person name="Albersmeier A."/>
            <person name="Kalinowski J."/>
            <person name="Ruckert C."/>
        </authorList>
    </citation>
    <scope>NUCLEOTIDE SEQUENCE</scope>
    <source>
        <strain evidence="1">CGMCC 1.7086</strain>
    </source>
</reference>
<evidence type="ECO:0000313" key="1">
    <source>
        <dbReference type="EMBL" id="GGO63590.1"/>
    </source>
</evidence>